<protein>
    <submittedName>
        <fullName evidence="1">Transposon Tn916 excisionase</fullName>
    </submittedName>
</protein>
<dbReference type="OrthoDB" id="1913083at2"/>
<proteinExistence type="predicted"/>
<dbReference type="Proteomes" id="UP000184251">
    <property type="component" value="Unassembled WGS sequence"/>
</dbReference>
<name>A0A1M4ZIA8_9FIRM</name>
<evidence type="ECO:0000313" key="2">
    <source>
        <dbReference type="Proteomes" id="UP000184251"/>
    </source>
</evidence>
<accession>A0A1M4ZIA8</accession>
<organism evidence="1 2">
    <name type="scientific">Alkalibacter saccharofermentans DSM 14828</name>
    <dbReference type="NCBI Taxonomy" id="1120975"/>
    <lineage>
        <taxon>Bacteria</taxon>
        <taxon>Bacillati</taxon>
        <taxon>Bacillota</taxon>
        <taxon>Clostridia</taxon>
        <taxon>Eubacteriales</taxon>
        <taxon>Eubacteriaceae</taxon>
        <taxon>Alkalibacter</taxon>
    </lineage>
</organism>
<evidence type="ECO:0000313" key="1">
    <source>
        <dbReference type="EMBL" id="SHF17779.1"/>
    </source>
</evidence>
<dbReference type="EMBL" id="FQTU01000017">
    <property type="protein sequence ID" value="SHF17779.1"/>
    <property type="molecule type" value="Genomic_DNA"/>
</dbReference>
<dbReference type="InterPro" id="IPR038148">
    <property type="entry name" value="Tn1545/Tn916_Xis"/>
</dbReference>
<sequence>MKEKKLLSIKEASQAFGIGTQRLRELARVDPTMPIIKIGTVTKLNRDMMDAWIDERTKAGKGL</sequence>
<dbReference type="RefSeq" id="WP_073271726.1">
    <property type="nucleotide sequence ID" value="NZ_FQTU01000017.1"/>
</dbReference>
<dbReference type="Gene3D" id="3.90.105.50">
    <property type="match status" value="1"/>
</dbReference>
<dbReference type="STRING" id="1120975.SAMN02746064_02060"/>
<gene>
    <name evidence="1" type="ORF">SAMN02746064_02060</name>
</gene>
<dbReference type="AlphaFoldDB" id="A0A1M4ZIA8"/>
<reference evidence="1 2" key="1">
    <citation type="submission" date="2016-11" db="EMBL/GenBank/DDBJ databases">
        <authorList>
            <person name="Jaros S."/>
            <person name="Januszkiewicz K."/>
            <person name="Wedrychowicz H."/>
        </authorList>
    </citation>
    <scope>NUCLEOTIDE SEQUENCE [LARGE SCALE GENOMIC DNA]</scope>
    <source>
        <strain evidence="1 2">DSM 14828</strain>
    </source>
</reference>
<keyword evidence="2" id="KW-1185">Reference proteome</keyword>